<feature type="domain" description="RNA polymerase sigma factor 70 region 4 type 2" evidence="8">
    <location>
        <begin position="121"/>
        <end position="170"/>
    </location>
</feature>
<feature type="domain" description="RNA polymerase sigma-70 region 2" evidence="7">
    <location>
        <begin position="24"/>
        <end position="91"/>
    </location>
</feature>
<evidence type="ECO:0000313" key="9">
    <source>
        <dbReference type="EMBL" id="MFD1175181.1"/>
    </source>
</evidence>
<dbReference type="EMBL" id="JBHTLM010000001">
    <property type="protein sequence ID" value="MFD1175181.1"/>
    <property type="molecule type" value="Genomic_DNA"/>
</dbReference>
<dbReference type="InterPro" id="IPR000838">
    <property type="entry name" value="RNA_pol_sigma70_ECF_CS"/>
</dbReference>
<dbReference type="Proteomes" id="UP001597262">
    <property type="component" value="Unassembled WGS sequence"/>
</dbReference>
<evidence type="ECO:0000313" key="10">
    <source>
        <dbReference type="Proteomes" id="UP001597262"/>
    </source>
</evidence>
<evidence type="ECO:0000259" key="7">
    <source>
        <dbReference type="Pfam" id="PF04542"/>
    </source>
</evidence>
<evidence type="ECO:0000256" key="3">
    <source>
        <dbReference type="ARBA" id="ARBA00023082"/>
    </source>
</evidence>
<evidence type="ECO:0000256" key="5">
    <source>
        <dbReference type="ARBA" id="ARBA00023163"/>
    </source>
</evidence>
<dbReference type="PROSITE" id="PS01063">
    <property type="entry name" value="SIGMA70_ECF"/>
    <property type="match status" value="1"/>
</dbReference>
<reference evidence="10" key="1">
    <citation type="journal article" date="2019" name="Int. J. Syst. Evol. Microbiol.">
        <title>The Global Catalogue of Microorganisms (GCM) 10K type strain sequencing project: providing services to taxonomists for standard genome sequencing and annotation.</title>
        <authorList>
            <consortium name="The Broad Institute Genomics Platform"/>
            <consortium name="The Broad Institute Genome Sequencing Center for Infectious Disease"/>
            <person name="Wu L."/>
            <person name="Ma J."/>
        </authorList>
    </citation>
    <scope>NUCLEOTIDE SEQUENCE [LARGE SCALE GENOMIC DNA]</scope>
    <source>
        <strain evidence="10">CCUG 59189</strain>
    </source>
</reference>
<dbReference type="PANTHER" id="PTHR43133:SF60">
    <property type="entry name" value="RNA POLYMERASE SIGMA FACTOR SIGV"/>
    <property type="match status" value="1"/>
</dbReference>
<dbReference type="InterPro" id="IPR036388">
    <property type="entry name" value="WH-like_DNA-bd_sf"/>
</dbReference>
<dbReference type="InterPro" id="IPR007627">
    <property type="entry name" value="RNA_pol_sigma70_r2"/>
</dbReference>
<keyword evidence="2 6" id="KW-0805">Transcription regulation</keyword>
<comment type="caution">
    <text evidence="9">The sequence shown here is derived from an EMBL/GenBank/DDBJ whole genome shotgun (WGS) entry which is preliminary data.</text>
</comment>
<gene>
    <name evidence="9" type="primary">sigY</name>
    <name evidence="9" type="ORF">ACFQ3W_02495</name>
</gene>
<evidence type="ECO:0000256" key="6">
    <source>
        <dbReference type="RuleBase" id="RU000716"/>
    </source>
</evidence>
<dbReference type="InterPro" id="IPR013325">
    <property type="entry name" value="RNA_pol_sigma_r2"/>
</dbReference>
<dbReference type="CDD" id="cd06171">
    <property type="entry name" value="Sigma70_r4"/>
    <property type="match status" value="1"/>
</dbReference>
<dbReference type="InterPro" id="IPR039425">
    <property type="entry name" value="RNA_pol_sigma-70-like"/>
</dbReference>
<dbReference type="InterPro" id="IPR014284">
    <property type="entry name" value="RNA_pol_sigma-70_dom"/>
</dbReference>
<evidence type="ECO:0000256" key="4">
    <source>
        <dbReference type="ARBA" id="ARBA00023125"/>
    </source>
</evidence>
<proteinExistence type="inferred from homology"/>
<dbReference type="InterPro" id="IPR013249">
    <property type="entry name" value="RNA_pol_sigma70_r4_t2"/>
</dbReference>
<dbReference type="NCBIfam" id="TIGR02937">
    <property type="entry name" value="sigma70-ECF"/>
    <property type="match status" value="1"/>
</dbReference>
<dbReference type="Pfam" id="PF08281">
    <property type="entry name" value="Sigma70_r4_2"/>
    <property type="match status" value="1"/>
</dbReference>
<evidence type="ECO:0000259" key="8">
    <source>
        <dbReference type="Pfam" id="PF08281"/>
    </source>
</evidence>
<comment type="similarity">
    <text evidence="1 6">Belongs to the sigma-70 factor family. ECF subfamily.</text>
</comment>
<dbReference type="Gene3D" id="1.10.1740.10">
    <property type="match status" value="1"/>
</dbReference>
<name>A0ABW3RTB6_9BACL</name>
<dbReference type="RefSeq" id="WP_379316243.1">
    <property type="nucleotide sequence ID" value="NZ_JBHTLM010000001.1"/>
</dbReference>
<dbReference type="NCBIfam" id="NF007216">
    <property type="entry name" value="PRK09638.1"/>
    <property type="match status" value="1"/>
</dbReference>
<dbReference type="SUPFAM" id="SSF88946">
    <property type="entry name" value="Sigma2 domain of RNA polymerase sigma factors"/>
    <property type="match status" value="1"/>
</dbReference>
<sequence>MDQDEEKRLISEAIRGKDEAFAELFQEHYSFLNKYLMKLTLQPELAEDLTQETMMKAYIQINRFEGKSKFSTWLISIASRLYMDQKRKEHRDRKQMQQLMAETWRKLKWEMSVGGHEWSIYLELFAKLEPETKVPILLRHYYGFTYSEIADILHLKEGTVKTRVHYGLERIRKEWSQDETQ</sequence>
<keyword evidence="10" id="KW-1185">Reference proteome</keyword>
<protein>
    <recommendedName>
        <fullName evidence="6">RNA polymerase sigma factor</fullName>
    </recommendedName>
</protein>
<accession>A0ABW3RTB6</accession>
<evidence type="ECO:0000256" key="1">
    <source>
        <dbReference type="ARBA" id="ARBA00010641"/>
    </source>
</evidence>
<dbReference type="Gene3D" id="1.10.10.10">
    <property type="entry name" value="Winged helix-like DNA-binding domain superfamily/Winged helix DNA-binding domain"/>
    <property type="match status" value="1"/>
</dbReference>
<evidence type="ECO:0000256" key="2">
    <source>
        <dbReference type="ARBA" id="ARBA00023015"/>
    </source>
</evidence>
<organism evidence="9 10">
    <name type="scientific">Paenibacillus puldeungensis</name>
    <dbReference type="NCBI Taxonomy" id="696536"/>
    <lineage>
        <taxon>Bacteria</taxon>
        <taxon>Bacillati</taxon>
        <taxon>Bacillota</taxon>
        <taxon>Bacilli</taxon>
        <taxon>Bacillales</taxon>
        <taxon>Paenibacillaceae</taxon>
        <taxon>Paenibacillus</taxon>
    </lineage>
</organism>
<keyword evidence="4 6" id="KW-0238">DNA-binding</keyword>
<dbReference type="Pfam" id="PF04542">
    <property type="entry name" value="Sigma70_r2"/>
    <property type="match status" value="1"/>
</dbReference>
<dbReference type="InterPro" id="IPR013324">
    <property type="entry name" value="RNA_pol_sigma_r3/r4-like"/>
</dbReference>
<keyword evidence="3 6" id="KW-0731">Sigma factor</keyword>
<dbReference type="SUPFAM" id="SSF88659">
    <property type="entry name" value="Sigma3 and sigma4 domains of RNA polymerase sigma factors"/>
    <property type="match status" value="1"/>
</dbReference>
<keyword evidence="5 6" id="KW-0804">Transcription</keyword>
<dbReference type="PANTHER" id="PTHR43133">
    <property type="entry name" value="RNA POLYMERASE ECF-TYPE SIGMA FACTO"/>
    <property type="match status" value="1"/>
</dbReference>